<dbReference type="EMBL" id="CP165735">
    <property type="protein sequence ID" value="XDV70031.1"/>
    <property type="molecule type" value="Genomic_DNA"/>
</dbReference>
<dbReference type="AlphaFoldDB" id="A0AB39YKJ5"/>
<protein>
    <recommendedName>
        <fullName evidence="3">Pilus assembly protein</fullName>
    </recommendedName>
</protein>
<dbReference type="RefSeq" id="WP_369744686.1">
    <property type="nucleotide sequence ID" value="NZ_CP165735.1"/>
</dbReference>
<evidence type="ECO:0000313" key="2">
    <source>
        <dbReference type="EMBL" id="XDV70031.1"/>
    </source>
</evidence>
<organism evidence="2">
    <name type="scientific">Paenarthrobacter sp. AMU7</name>
    <dbReference type="NCBI Taxonomy" id="3162492"/>
    <lineage>
        <taxon>Bacteria</taxon>
        <taxon>Bacillati</taxon>
        <taxon>Actinomycetota</taxon>
        <taxon>Actinomycetes</taxon>
        <taxon>Micrococcales</taxon>
        <taxon>Micrococcaceae</taxon>
        <taxon>Paenarthrobacter</taxon>
    </lineage>
</organism>
<name>A0AB39YKJ5_9MICC</name>
<feature type="transmembrane region" description="Helical" evidence="1">
    <location>
        <begin position="66"/>
        <end position="86"/>
    </location>
</feature>
<gene>
    <name evidence="2" type="ORF">ABQM86_13750</name>
</gene>
<keyword evidence="1" id="KW-1133">Transmembrane helix</keyword>
<evidence type="ECO:0008006" key="3">
    <source>
        <dbReference type="Google" id="ProtNLM"/>
    </source>
</evidence>
<proteinExistence type="predicted"/>
<keyword evidence="1" id="KW-0812">Transmembrane</keyword>
<accession>A0AB39YKJ5</accession>
<reference evidence="2" key="1">
    <citation type="submission" date="2024-07" db="EMBL/GenBank/DDBJ databases">
        <authorList>
            <person name="Li J."/>
            <person name="Wei H."/>
            <person name="Ma J."/>
        </authorList>
    </citation>
    <scope>NUCLEOTIDE SEQUENCE</scope>
    <source>
        <strain evidence="2">AMU7</strain>
    </source>
</reference>
<evidence type="ECO:0000256" key="1">
    <source>
        <dbReference type="SAM" id="Phobius"/>
    </source>
</evidence>
<keyword evidence="1" id="KW-0472">Membrane</keyword>
<sequence length="196" mass="20040">MQHTEPRLNLLKAFRQRMHQALCLSAGPAGVPADGSFGVPAGDRVGVPARRFGPGAGALGGEQGSAVVEFTFLAVLLMVPVVYFVVTVGQIQGGSFAVVGAADQAAKVFVARDELADAGAAAERAVFLALGDYGHTPDNARVEVSCDRADCLSAGAKVTVTVTLDVPLPLMPFGDTVGMSAARLSASATQAVGRFL</sequence>